<evidence type="ECO:0000256" key="3">
    <source>
        <dbReference type="ARBA" id="ARBA00022723"/>
    </source>
</evidence>
<keyword evidence="6 12" id="KW-0460">Magnesium</keyword>
<comment type="similarity">
    <text evidence="12">Belongs to the CRISPR-associated Cas9 family.</text>
</comment>
<organism evidence="14 15">
    <name type="scientific">Metamycoplasma equirhinis</name>
    <dbReference type="NCBI Taxonomy" id="92402"/>
    <lineage>
        <taxon>Bacteria</taxon>
        <taxon>Bacillati</taxon>
        <taxon>Mycoplasmatota</taxon>
        <taxon>Mycoplasmoidales</taxon>
        <taxon>Metamycoplasmataceae</taxon>
        <taxon>Metamycoplasma</taxon>
    </lineage>
</organism>
<evidence type="ECO:0000256" key="2">
    <source>
        <dbReference type="ARBA" id="ARBA00022722"/>
    </source>
</evidence>
<dbReference type="InterPro" id="IPR003615">
    <property type="entry name" value="HNH_nuc"/>
</dbReference>
<evidence type="ECO:0000256" key="12">
    <source>
        <dbReference type="HAMAP-Rule" id="MF_01480"/>
    </source>
</evidence>
<dbReference type="InterPro" id="IPR033114">
    <property type="entry name" value="HNH_CAS9"/>
</dbReference>
<evidence type="ECO:0000256" key="5">
    <source>
        <dbReference type="ARBA" id="ARBA00022801"/>
    </source>
</evidence>
<feature type="binding site" evidence="12">
    <location>
        <position position="11"/>
    </location>
    <ligand>
        <name>Mg(2+)</name>
        <dbReference type="ChEBI" id="CHEBI:18420"/>
        <label>2</label>
    </ligand>
</feature>
<evidence type="ECO:0000256" key="4">
    <source>
        <dbReference type="ARBA" id="ARBA00022759"/>
    </source>
</evidence>
<dbReference type="InterPro" id="IPR028629">
    <property type="entry name" value="Cas9"/>
</dbReference>
<dbReference type="Proteomes" id="UP001303601">
    <property type="component" value="Chromosome"/>
</dbReference>
<evidence type="ECO:0000313" key="15">
    <source>
        <dbReference type="Proteomes" id="UP001303601"/>
    </source>
</evidence>
<dbReference type="HAMAP" id="MF_01480">
    <property type="entry name" value="Cas9"/>
    <property type="match status" value="1"/>
</dbReference>
<feature type="binding site" evidence="12">
    <location>
        <position position="556"/>
    </location>
    <ligand>
        <name>Mg(2+)</name>
        <dbReference type="ChEBI" id="CHEBI:18420"/>
        <label>1</label>
    </ligand>
</feature>
<keyword evidence="9 12" id="KW-0238">DNA-binding</keyword>
<keyword evidence="3 12" id="KW-0479">Metal-binding</keyword>
<keyword evidence="2 12" id="KW-0540">Nuclease</keyword>
<dbReference type="Pfam" id="PF18541">
    <property type="entry name" value="RuvC_III"/>
    <property type="match status" value="1"/>
</dbReference>
<feature type="active site" description="For RuvC-like nuclease domain" evidence="12">
    <location>
        <position position="11"/>
    </location>
</feature>
<dbReference type="Pfam" id="PF13395">
    <property type="entry name" value="HNH_4"/>
    <property type="match status" value="1"/>
</dbReference>
<comment type="cofactor">
    <cofactor evidence="1 12">
        <name>Mg(2+)</name>
        <dbReference type="ChEBI" id="CHEBI:18420"/>
    </cofactor>
</comment>
<evidence type="ECO:0000256" key="8">
    <source>
        <dbReference type="ARBA" id="ARBA00023118"/>
    </source>
</evidence>
<dbReference type="InterPro" id="IPR041383">
    <property type="entry name" value="RuvC_III"/>
</dbReference>
<dbReference type="InterPro" id="IPR036397">
    <property type="entry name" value="RNaseH_sf"/>
</dbReference>
<comment type="function">
    <text evidence="12">CRISPR (clustered regularly interspaced short palindromic repeat) is an adaptive immune system that provides protection against mobile genetic elements (viruses, transposable elements and conjugative plasmids). CRISPR clusters contain spacers, sequences complementary to antecedent mobile elements, and target invading nucleic acids. CRISPR clusters are transcribed and processed into CRISPR RNA (crRNA). In type II CRISPR systems correct processing of pre-crRNA requires a trans-encoded small RNA (tracrRNA), endogenous ribonuclease 3 (rnc) and this protein. The tracrRNA serves as a guide for ribonuclease 3-aided processing of pre-crRNA. Subsequently Cas9/crRNA/tracrRNA endonucleolytically cleaves linear or circular dsDNA target complementary to the spacer; Cas9 is inactive in the absence of the 2 guide RNAs (gRNA). Cas9 recognizes the protospacer adjacent motif (PAM) in the CRISPR repeat sequences to help distinguish self versus nonself, as targets within the bacterial CRISPR locus do not have PAMs. PAM recognition is also required for catalytic activity.</text>
</comment>
<evidence type="ECO:0000256" key="10">
    <source>
        <dbReference type="ARBA" id="ARBA00023211"/>
    </source>
</evidence>
<evidence type="ECO:0000256" key="6">
    <source>
        <dbReference type="ARBA" id="ARBA00022842"/>
    </source>
</evidence>
<evidence type="ECO:0000256" key="11">
    <source>
        <dbReference type="ARBA" id="ARBA00046380"/>
    </source>
</evidence>
<dbReference type="EC" id="3.1.-.-" evidence="12"/>
<feature type="active site" description="Proton acceptor for HNH nuclease domain" evidence="12">
    <location>
        <position position="642"/>
    </location>
</feature>
<dbReference type="GeneID" id="94493253"/>
<sequence>MTKEEITIGFDLGVGSVGWAIINNDNKIINWGSRLFSEPQLAEDRRIQRSIRRMHRRKQYKNEKFYNIVLRYKEEFGFSSKEEIKNAFIKLTKKYPNIIFLKKKIFENESLITKNELLWLLHDYFQNRGYFYEIIETAEKEKPKKSEKSIDAKYKNDYSGELPTQKQIDFFSKNGFFKNSQAYGTDDYSSAFSNKKFAEELKLLFKKTNVSSEFQDSIITLFTFCRSYADGPGSKNSVSPYGRFYYDENNNLCSYENIWSKLIGKCSYFPDQLRAPKSSCYGELFNLLEDLVNFRFFENLYSKNKLKITEVISKANFYDLLDKMFNNNKIQNLTISKLLGKINKKTEINYEVYKKNSDGTKFTELNSISKLFKIISKYYADVINKHLNFKNIIELLNEDKDTILDEFDQIIEILSNCKTKEDRYEKISLIFENFKILRKKLTNDDIFHNLLIELSEIPGISSKRASLSIKAYKKFIPKIYYSLENYESLKWNEIKERNITTENRVLQNAKYMSDKFLDNAILPPSVRTTICESVRVLNKIIKLYSKKYTIKNVVIELAREKNSEDERKYIKKIQKLQENRKNKIIEQMKSLDIPGFSIDDITTTKLLKLILFFQQDQIDIYSGEKLDIEKVWRDSSYCEIDHIIPYSLSADDSFSNKVLVKRTSNQRKGQQLPIQYIRKHETENWNIAKFKKYVNEQFGKQMCELLSFEEKFSKKQLDKKKHILLLEEYEPSEFLSRHINDTRYATKLFKNNLLEFANKRFGVQNLNGNVTSFFRKKAREYWEIELAKNSVKNLDYEKKYELLNDEKYQVFKKDRNKFLHHAVDAAIIALISKNNPSLKSLTIEEEQYAIYNEKTLINVETGELKNISSSKIESKYWNIEKTAEIIFKSIFDSIWSENMPKFSRKVLMDSNTSLFNSTIYALKEINNNEFYKIEKLNLFDETTETLDKFFASAGNENDKVPNLLICRSHNSEYVNLKEIYDEWKTKIDKKQNPFIAYMKNLCENCEDIDPAYIKTLYAAKKVFVTKNASIFRSLKYISNKIDKNNLILNKKQQEKSFNDTLNSLGCLIYKNKEDKYSKIPLNAKLMHFNSNIPKNLLDENIYFANELELQKRLNNIPISNKPIKYINKTMCIKNNLDDSLWYISGIPTAGDKLEIKRIDRRVLDLKEDATDLLEKQKDKRFIKSIKIIMTEFSFVDIDELGNF</sequence>
<feature type="domain" description="HNH Cas9-type" evidence="13">
    <location>
        <begin position="563"/>
        <end position="739"/>
    </location>
</feature>
<dbReference type="EMBL" id="CP137845">
    <property type="protein sequence ID" value="WPB53956.1"/>
    <property type="molecule type" value="Genomic_DNA"/>
</dbReference>
<evidence type="ECO:0000256" key="1">
    <source>
        <dbReference type="ARBA" id="ARBA00001946"/>
    </source>
</evidence>
<reference evidence="14" key="1">
    <citation type="submission" date="2023-11" db="EMBL/GenBank/DDBJ databases">
        <title>Completed genome sequence of Mycoplasma equirhinis type strain M432/72.</title>
        <authorList>
            <person name="Spergser J."/>
        </authorList>
    </citation>
    <scope>NUCLEOTIDE SEQUENCE [LARGE SCALE GENOMIC DNA]</scope>
    <source>
        <strain evidence="14">M432/72</strain>
    </source>
</reference>
<dbReference type="RefSeq" id="WP_140031257.1">
    <property type="nucleotide sequence ID" value="NZ_CP137845.1"/>
</dbReference>
<comment type="domain">
    <text evidence="12">Has 2 endonuclease domains. The discontinuous RuvC-like domain cleaves the target DNA noncomplementary to crRNA while the HNH nuclease domain cleaves the target DNA complementary to crRNA.</text>
</comment>
<keyword evidence="4 12" id="KW-0255">Endonuclease</keyword>
<proteinExistence type="inferred from homology"/>
<keyword evidence="5 12" id="KW-0378">Hydrolase</keyword>
<dbReference type="PROSITE" id="PS51749">
    <property type="entry name" value="HNH_CAS9"/>
    <property type="match status" value="1"/>
</dbReference>
<dbReference type="GO" id="GO:0004519">
    <property type="term" value="F:endonuclease activity"/>
    <property type="evidence" value="ECO:0007669"/>
    <property type="project" value="UniProtKB-KW"/>
</dbReference>
<evidence type="ECO:0000313" key="14">
    <source>
        <dbReference type="EMBL" id="WPB53956.1"/>
    </source>
</evidence>
<evidence type="ECO:0000256" key="9">
    <source>
        <dbReference type="ARBA" id="ARBA00023125"/>
    </source>
</evidence>
<keyword evidence="15" id="KW-1185">Reference proteome</keyword>
<feature type="binding site" evidence="12">
    <location>
        <position position="11"/>
    </location>
    <ligand>
        <name>Mg(2+)</name>
        <dbReference type="ChEBI" id="CHEBI:18420"/>
        <label>1</label>
    </ligand>
</feature>
<feature type="binding site" evidence="12">
    <location>
        <position position="821"/>
    </location>
    <ligand>
        <name>Mg(2+)</name>
        <dbReference type="ChEBI" id="CHEBI:18420"/>
        <label>2</label>
    </ligand>
</feature>
<dbReference type="NCBIfam" id="TIGR01865">
    <property type="entry name" value="cas_Csn1"/>
    <property type="match status" value="1"/>
</dbReference>
<dbReference type="Gene3D" id="1.10.30.50">
    <property type="match status" value="1"/>
</dbReference>
<accession>A0ABZ0PAY2</accession>
<gene>
    <name evidence="12 14" type="primary">cas9</name>
    <name evidence="14" type="ORF">R9B83_00040</name>
</gene>
<name>A0ABZ0PAY2_9BACT</name>
<keyword evidence="8 12" id="KW-0051">Antiviral defense</keyword>
<comment type="subunit">
    <text evidence="11 12">Monomer. Binds crRNA and tracrRNA.</text>
</comment>
<keyword evidence="7 12" id="KW-0694">RNA-binding</keyword>
<evidence type="ECO:0000259" key="13">
    <source>
        <dbReference type="PROSITE" id="PS51749"/>
    </source>
</evidence>
<keyword evidence="10" id="KW-0464">Manganese</keyword>
<dbReference type="Gene3D" id="3.30.420.10">
    <property type="entry name" value="Ribonuclease H-like superfamily/Ribonuclease H"/>
    <property type="match status" value="2"/>
</dbReference>
<protein>
    <recommendedName>
        <fullName evidence="12">CRISPR-associated endonuclease Cas9</fullName>
        <ecNumber evidence="12">3.1.-.-</ecNumber>
    </recommendedName>
</protein>
<evidence type="ECO:0000256" key="7">
    <source>
        <dbReference type="ARBA" id="ARBA00022884"/>
    </source>
</evidence>
<feature type="binding site" evidence="12">
    <location>
        <position position="560"/>
    </location>
    <ligand>
        <name>Mg(2+)</name>
        <dbReference type="ChEBI" id="CHEBI:18420"/>
        <label>1</label>
    </ligand>
</feature>
<feature type="binding site" evidence="12">
    <location>
        <position position="560"/>
    </location>
    <ligand>
        <name>Mg(2+)</name>
        <dbReference type="ChEBI" id="CHEBI:18420"/>
        <label>2</label>
    </ligand>
</feature>